<dbReference type="GO" id="GO:0003700">
    <property type="term" value="F:DNA-binding transcription factor activity"/>
    <property type="evidence" value="ECO:0007669"/>
    <property type="project" value="TreeGrafter"/>
</dbReference>
<dbReference type="AlphaFoldDB" id="A0A179B251"/>
<feature type="DNA-binding region" description="H-T-H motif" evidence="2">
    <location>
        <begin position="27"/>
        <end position="46"/>
    </location>
</feature>
<dbReference type="EMBL" id="LVZK01000001">
    <property type="protein sequence ID" value="OAP85798.1"/>
    <property type="molecule type" value="Genomic_DNA"/>
</dbReference>
<evidence type="ECO:0000313" key="5">
    <source>
        <dbReference type="Proteomes" id="UP000078368"/>
    </source>
</evidence>
<feature type="domain" description="HTH tetR-type" evidence="3">
    <location>
        <begin position="4"/>
        <end position="64"/>
    </location>
</feature>
<dbReference type="STRING" id="1823756.A4H34_00980"/>
<dbReference type="PROSITE" id="PS50977">
    <property type="entry name" value="HTH_TETR_2"/>
    <property type="match status" value="1"/>
</dbReference>
<dbReference type="Gene3D" id="1.10.357.10">
    <property type="entry name" value="Tetracycline Repressor, domain 2"/>
    <property type="match status" value="1"/>
</dbReference>
<accession>A0A179B251</accession>
<name>A0A179B251_9ACTO</name>
<dbReference type="OrthoDB" id="8479950at2"/>
<protein>
    <submittedName>
        <fullName evidence="4">TetR family transcriptional regulator</fullName>
    </submittedName>
</protein>
<reference evidence="4 5" key="1">
    <citation type="submission" date="2016-04" db="EMBL/GenBank/DDBJ databases">
        <title>Peptidophaga gingivicola gen. nov., sp. nov., isolated from human subgingival plaque.</title>
        <authorList>
            <person name="Beall C.J."/>
            <person name="Mokrzan E.M."/>
            <person name="Griffen A.L."/>
            <person name="Leys E.J."/>
        </authorList>
    </citation>
    <scope>NUCLEOTIDE SEQUENCE [LARGE SCALE GENOMIC DNA]</scope>
    <source>
        <strain evidence="4 5">BA112</strain>
    </source>
</reference>
<dbReference type="InterPro" id="IPR001647">
    <property type="entry name" value="HTH_TetR"/>
</dbReference>
<evidence type="ECO:0000256" key="1">
    <source>
        <dbReference type="ARBA" id="ARBA00023125"/>
    </source>
</evidence>
<keyword evidence="1 2" id="KW-0238">DNA-binding</keyword>
<dbReference type="Pfam" id="PF00440">
    <property type="entry name" value="TetR_N"/>
    <property type="match status" value="1"/>
</dbReference>
<dbReference type="SUPFAM" id="SSF46689">
    <property type="entry name" value="Homeodomain-like"/>
    <property type="match status" value="1"/>
</dbReference>
<organism evidence="4 5">
    <name type="scientific">Peptidiphaga gingivicola</name>
    <dbReference type="NCBI Taxonomy" id="2741497"/>
    <lineage>
        <taxon>Bacteria</taxon>
        <taxon>Bacillati</taxon>
        <taxon>Actinomycetota</taxon>
        <taxon>Actinomycetes</taxon>
        <taxon>Actinomycetales</taxon>
        <taxon>Actinomycetaceae</taxon>
        <taxon>Peptidiphaga</taxon>
    </lineage>
</organism>
<dbReference type="InterPro" id="IPR050109">
    <property type="entry name" value="HTH-type_TetR-like_transc_reg"/>
</dbReference>
<keyword evidence="5" id="KW-1185">Reference proteome</keyword>
<proteinExistence type="predicted"/>
<dbReference type="InterPro" id="IPR009057">
    <property type="entry name" value="Homeodomain-like_sf"/>
</dbReference>
<dbReference type="PANTHER" id="PTHR30055">
    <property type="entry name" value="HTH-TYPE TRANSCRIPTIONAL REGULATOR RUTR"/>
    <property type="match status" value="1"/>
</dbReference>
<dbReference type="GO" id="GO:0000976">
    <property type="term" value="F:transcription cis-regulatory region binding"/>
    <property type="evidence" value="ECO:0007669"/>
    <property type="project" value="TreeGrafter"/>
</dbReference>
<sequence>MSTQERRKAMLAGASRAFAAAPYSEVTTAGLAECCEASEGLIFHYFGSKAGLYAAVVGEAIDRLGRAQTEAVELLGPSVSVRDKVRAGLEVYLEHIRTHPEAWAAPLLGGREPPEAIEVRARARESYVEALSQTLGVSGWKRHVYAVSGYFGFLDGACLAWVRDGCPEADRYALIDAALGALEGALGDWRV</sequence>
<evidence type="ECO:0000313" key="4">
    <source>
        <dbReference type="EMBL" id="OAP85798.1"/>
    </source>
</evidence>
<evidence type="ECO:0000259" key="3">
    <source>
        <dbReference type="PROSITE" id="PS50977"/>
    </source>
</evidence>
<evidence type="ECO:0000256" key="2">
    <source>
        <dbReference type="PROSITE-ProRule" id="PRU00335"/>
    </source>
</evidence>
<comment type="caution">
    <text evidence="4">The sequence shown here is derived from an EMBL/GenBank/DDBJ whole genome shotgun (WGS) entry which is preliminary data.</text>
</comment>
<dbReference type="Proteomes" id="UP000078368">
    <property type="component" value="Unassembled WGS sequence"/>
</dbReference>
<dbReference type="PANTHER" id="PTHR30055:SF174">
    <property type="entry name" value="TRANSCRIPTIONAL REGULATORY PROTEIN (PROBABLY TETR-FAMILY)-RELATED"/>
    <property type="match status" value="1"/>
</dbReference>
<gene>
    <name evidence="4" type="ORF">A4H34_00980</name>
</gene>